<dbReference type="Proteomes" id="UP000567293">
    <property type="component" value="Unassembled WGS sequence"/>
</dbReference>
<dbReference type="EMBL" id="JACDQQ010000664">
    <property type="protein sequence ID" value="MBA0084683.1"/>
    <property type="molecule type" value="Genomic_DNA"/>
</dbReference>
<dbReference type="AlphaFoldDB" id="A0A7V8NNM2"/>
<protein>
    <submittedName>
        <fullName evidence="1">Uncharacterized protein</fullName>
    </submittedName>
</protein>
<evidence type="ECO:0000313" key="2">
    <source>
        <dbReference type="Proteomes" id="UP000567293"/>
    </source>
</evidence>
<evidence type="ECO:0000313" key="1">
    <source>
        <dbReference type="EMBL" id="MBA0084683.1"/>
    </source>
</evidence>
<gene>
    <name evidence="1" type="ORF">HRJ53_06790</name>
</gene>
<sequence length="291" mass="30584">MAKNIVSPKKKPRRIVGVAGLPQLTYRGGPLIRNVEVTTIYWGSAWQNDPIRAQLDAFFDFIVTSSLIDQLAEYDVPGFAIGHGKHVASLIVAQDPPATVDDTAVVAFIQQQIASGAVPAQDANSLYFVFTPSGVTVTLQGSASCQQFCGYHDSHDESLLYAVVPYGDCPGCEFAGTVFDSMTVIASHELCEAITDPIPGSGWYDDVNGEIGDICEGSNKVINTVAVRAAASTTFKATVSATVVMDGSAPVNLTVTLTPSGCTPPPPPPPASPGQSYTVQTEWSNAKGACV</sequence>
<proteinExistence type="predicted"/>
<comment type="caution">
    <text evidence="1">The sequence shown here is derived from an EMBL/GenBank/DDBJ whole genome shotgun (WGS) entry which is preliminary data.</text>
</comment>
<reference evidence="1" key="1">
    <citation type="submission" date="2020-06" db="EMBL/GenBank/DDBJ databases">
        <title>Legume-microbial interactions unlock mineral nutrients during tropical forest succession.</title>
        <authorList>
            <person name="Epihov D.Z."/>
        </authorList>
    </citation>
    <scope>NUCLEOTIDE SEQUENCE [LARGE SCALE GENOMIC DNA]</scope>
    <source>
        <strain evidence="1">Pan2503</strain>
    </source>
</reference>
<keyword evidence="2" id="KW-1185">Reference proteome</keyword>
<accession>A0A7V8NNM2</accession>
<organism evidence="1 2">
    <name type="scientific">Candidatus Acidiferrum panamense</name>
    <dbReference type="NCBI Taxonomy" id="2741543"/>
    <lineage>
        <taxon>Bacteria</taxon>
        <taxon>Pseudomonadati</taxon>
        <taxon>Acidobacteriota</taxon>
        <taxon>Terriglobia</taxon>
        <taxon>Candidatus Acidiferrales</taxon>
        <taxon>Candidatus Acidiferrum</taxon>
    </lineage>
</organism>
<name>A0A7V8NNM2_9BACT</name>